<dbReference type="Proteomes" id="UP000013487">
    <property type="component" value="Unassembled WGS sequence"/>
</dbReference>
<dbReference type="EMBL" id="ARXZ02000004">
    <property type="protein sequence ID" value="ERI01294.1"/>
    <property type="molecule type" value="Genomic_DNA"/>
</dbReference>
<gene>
    <name evidence="1" type="ORF">BTCBT_002849</name>
</gene>
<reference evidence="1 2" key="1">
    <citation type="journal article" date="2013" name="Genome Announc.">
        <title>Draft Genome Sequence of Bacillus thuringiensis var. thuringiensis Strain T01-328, a Brazilian Isolate That Produces a Soluble Pesticide Protein, Cry1Ia.</title>
        <authorList>
            <person name="Varani A.M."/>
            <person name="Lemos M.V."/>
            <person name="Fernandes C.C."/>
            <person name="Lemos E.G."/>
            <person name="Alves E.C."/>
            <person name="Desiderio J.A."/>
        </authorList>
    </citation>
    <scope>NUCLEOTIDE SEQUENCE [LARGE SCALE GENOMIC DNA]</scope>
    <source>
        <strain evidence="1 2">T01-328</strain>
    </source>
</reference>
<organism evidence="1 2">
    <name type="scientific">Bacillus thuringiensis T01-328</name>
    <dbReference type="NCBI Taxonomy" id="1324966"/>
    <lineage>
        <taxon>Bacteria</taxon>
        <taxon>Bacillati</taxon>
        <taxon>Bacillota</taxon>
        <taxon>Bacilli</taxon>
        <taxon>Bacillales</taxon>
        <taxon>Bacillaceae</taxon>
        <taxon>Bacillus</taxon>
        <taxon>Bacillus cereus group</taxon>
    </lineage>
</organism>
<evidence type="ECO:0000313" key="2">
    <source>
        <dbReference type="Proteomes" id="UP000013487"/>
    </source>
</evidence>
<evidence type="ECO:0000313" key="1">
    <source>
        <dbReference type="EMBL" id="ERI01294.1"/>
    </source>
</evidence>
<accession>A0AAN4HKX8</accession>
<sequence>MQVVIHLKHGGFSVIDSEDNETTMEVFNAFKKVNFNRKGDYVSANVVIPYNEIKFVELKGI</sequence>
<dbReference type="AlphaFoldDB" id="A0AAN4HKX8"/>
<dbReference type="RefSeq" id="WP_001198461.1">
    <property type="nucleotide sequence ID" value="NZ_ARXZ02000004.1"/>
</dbReference>
<name>A0AAN4HKX8_BACTU</name>
<proteinExistence type="predicted"/>
<comment type="caution">
    <text evidence="1">The sequence shown here is derived from an EMBL/GenBank/DDBJ whole genome shotgun (WGS) entry which is preliminary data.</text>
</comment>
<protein>
    <submittedName>
        <fullName evidence="1">Uncharacterized protein</fullName>
    </submittedName>
</protein>